<name>A0ABN7UE83_GIGMA</name>
<reference evidence="1 2" key="1">
    <citation type="submission" date="2021-06" db="EMBL/GenBank/DDBJ databases">
        <authorList>
            <person name="Kallberg Y."/>
            <person name="Tangrot J."/>
            <person name="Rosling A."/>
        </authorList>
    </citation>
    <scope>NUCLEOTIDE SEQUENCE [LARGE SCALE GENOMIC DNA]</scope>
    <source>
        <strain evidence="1 2">120-4 pot B 10/14</strain>
    </source>
</reference>
<dbReference type="Proteomes" id="UP000789901">
    <property type="component" value="Unassembled WGS sequence"/>
</dbReference>
<organism evidence="1 2">
    <name type="scientific">Gigaspora margarita</name>
    <dbReference type="NCBI Taxonomy" id="4874"/>
    <lineage>
        <taxon>Eukaryota</taxon>
        <taxon>Fungi</taxon>
        <taxon>Fungi incertae sedis</taxon>
        <taxon>Mucoromycota</taxon>
        <taxon>Glomeromycotina</taxon>
        <taxon>Glomeromycetes</taxon>
        <taxon>Diversisporales</taxon>
        <taxon>Gigasporaceae</taxon>
        <taxon>Gigaspora</taxon>
    </lineage>
</organism>
<feature type="non-terminal residue" evidence="1">
    <location>
        <position position="1"/>
    </location>
</feature>
<protein>
    <submittedName>
        <fullName evidence="1">31014_t:CDS:1</fullName>
    </submittedName>
</protein>
<keyword evidence="2" id="KW-1185">Reference proteome</keyword>
<evidence type="ECO:0000313" key="1">
    <source>
        <dbReference type="EMBL" id="CAG8557549.1"/>
    </source>
</evidence>
<dbReference type="EMBL" id="CAJVQB010001968">
    <property type="protein sequence ID" value="CAG8557549.1"/>
    <property type="molecule type" value="Genomic_DNA"/>
</dbReference>
<gene>
    <name evidence="1" type="ORF">GMARGA_LOCUS4857</name>
</gene>
<sequence length="82" mass="9647">DSDNFCQNNTLTTDLDLSWNIPRDSVEKITNFLRITRYSKALKLITLYEENLELNRLRIEVIEAVVKYPKNIVTFSNNQVLK</sequence>
<comment type="caution">
    <text evidence="1">The sequence shown here is derived from an EMBL/GenBank/DDBJ whole genome shotgun (WGS) entry which is preliminary data.</text>
</comment>
<evidence type="ECO:0000313" key="2">
    <source>
        <dbReference type="Proteomes" id="UP000789901"/>
    </source>
</evidence>
<proteinExistence type="predicted"/>
<accession>A0ABN7UE83</accession>